<dbReference type="Pfam" id="PF02660">
    <property type="entry name" value="G3P_acyltransf"/>
    <property type="match status" value="1"/>
</dbReference>
<evidence type="ECO:0000256" key="2">
    <source>
        <dbReference type="ARBA" id="ARBA00022516"/>
    </source>
</evidence>
<evidence type="ECO:0000256" key="1">
    <source>
        <dbReference type="ARBA" id="ARBA00022475"/>
    </source>
</evidence>
<keyword evidence="7 10" id="KW-0472">Membrane</keyword>
<dbReference type="NCBIfam" id="TIGR00023">
    <property type="entry name" value="glycerol-3-phosphate 1-O-acyltransferase PlsY"/>
    <property type="match status" value="1"/>
</dbReference>
<comment type="pathway">
    <text evidence="10">Lipid metabolism; phospholipid metabolism.</text>
</comment>
<evidence type="ECO:0000256" key="6">
    <source>
        <dbReference type="ARBA" id="ARBA00023098"/>
    </source>
</evidence>
<name>A0AA37RYX5_9GAMM</name>
<comment type="similarity">
    <text evidence="10">Belongs to the PlsY family.</text>
</comment>
<evidence type="ECO:0000313" key="12">
    <source>
        <dbReference type="Proteomes" id="UP001161422"/>
    </source>
</evidence>
<comment type="subcellular location">
    <subcellularLocation>
        <location evidence="10">Cell membrane</location>
        <topology evidence="10">Multi-pass membrane protein</topology>
    </subcellularLocation>
</comment>
<comment type="caution">
    <text evidence="11">The sequence shown here is derived from an EMBL/GenBank/DDBJ whole genome shotgun (WGS) entry which is preliminary data.</text>
</comment>
<protein>
    <recommendedName>
        <fullName evidence="10">Glycerol-3-phosphate acyltransferase</fullName>
    </recommendedName>
    <alternativeName>
        <fullName evidence="10">Acyl-PO4 G3P acyltransferase</fullName>
    </alternativeName>
    <alternativeName>
        <fullName evidence="10">Acyl-phosphate--glycerol-3-phosphate acyltransferase</fullName>
    </alternativeName>
    <alternativeName>
        <fullName evidence="10">G3P acyltransferase</fullName>
        <shortName evidence="10">GPAT</shortName>
        <ecNumber evidence="10">2.3.1.275</ecNumber>
    </alternativeName>
    <alternativeName>
        <fullName evidence="10">Lysophosphatidic acid synthase</fullName>
        <shortName evidence="10">LPA synthase</shortName>
    </alternativeName>
</protein>
<keyword evidence="9 10" id="KW-1208">Phospholipid metabolism</keyword>
<keyword evidence="2 10" id="KW-0444">Lipid biosynthesis</keyword>
<keyword evidence="3 10" id="KW-0808">Transferase</keyword>
<keyword evidence="5 10" id="KW-1133">Transmembrane helix</keyword>
<dbReference type="GO" id="GO:0043772">
    <property type="term" value="F:acyl-phosphate glycerol-3-phosphate acyltransferase activity"/>
    <property type="evidence" value="ECO:0007669"/>
    <property type="project" value="UniProtKB-UniRule"/>
</dbReference>
<dbReference type="GO" id="GO:0005886">
    <property type="term" value="C:plasma membrane"/>
    <property type="evidence" value="ECO:0007669"/>
    <property type="project" value="UniProtKB-SubCell"/>
</dbReference>
<evidence type="ECO:0000256" key="4">
    <source>
        <dbReference type="ARBA" id="ARBA00022692"/>
    </source>
</evidence>
<organism evidence="11 12">
    <name type="scientific">Paraferrimonas sedimenticola</name>
    <dbReference type="NCBI Taxonomy" id="375674"/>
    <lineage>
        <taxon>Bacteria</taxon>
        <taxon>Pseudomonadati</taxon>
        <taxon>Pseudomonadota</taxon>
        <taxon>Gammaproteobacteria</taxon>
        <taxon>Alteromonadales</taxon>
        <taxon>Ferrimonadaceae</taxon>
        <taxon>Paraferrimonas</taxon>
    </lineage>
</organism>
<reference evidence="11" key="1">
    <citation type="journal article" date="2014" name="Int. J. Syst. Evol. Microbiol.">
        <title>Complete genome sequence of Corynebacterium casei LMG S-19264T (=DSM 44701T), isolated from a smear-ripened cheese.</title>
        <authorList>
            <consortium name="US DOE Joint Genome Institute (JGI-PGF)"/>
            <person name="Walter F."/>
            <person name="Albersmeier A."/>
            <person name="Kalinowski J."/>
            <person name="Ruckert C."/>
        </authorList>
    </citation>
    <scope>NUCLEOTIDE SEQUENCE</scope>
    <source>
        <strain evidence="11">NBRC 101628</strain>
    </source>
</reference>
<dbReference type="Proteomes" id="UP001161422">
    <property type="component" value="Unassembled WGS sequence"/>
</dbReference>
<reference evidence="11" key="2">
    <citation type="submission" date="2023-01" db="EMBL/GenBank/DDBJ databases">
        <title>Draft genome sequence of Paraferrimonas sedimenticola strain NBRC 101628.</title>
        <authorList>
            <person name="Sun Q."/>
            <person name="Mori K."/>
        </authorList>
    </citation>
    <scope>NUCLEOTIDE SEQUENCE</scope>
    <source>
        <strain evidence="11">NBRC 101628</strain>
    </source>
</reference>
<evidence type="ECO:0000256" key="10">
    <source>
        <dbReference type="HAMAP-Rule" id="MF_01043"/>
    </source>
</evidence>
<evidence type="ECO:0000256" key="8">
    <source>
        <dbReference type="ARBA" id="ARBA00023209"/>
    </source>
</evidence>
<dbReference type="HAMAP" id="MF_01043">
    <property type="entry name" value="PlsY"/>
    <property type="match status" value="1"/>
</dbReference>
<evidence type="ECO:0000313" key="11">
    <source>
        <dbReference type="EMBL" id="GLP97247.1"/>
    </source>
</evidence>
<comment type="subunit">
    <text evidence="10">Probably interacts with PlsX.</text>
</comment>
<comment type="caution">
    <text evidence="10">Lacks conserved residue(s) required for the propagation of feature annotation.</text>
</comment>
<dbReference type="EC" id="2.3.1.275" evidence="10"/>
<dbReference type="RefSeq" id="WP_095504893.1">
    <property type="nucleotide sequence ID" value="NZ_BSNC01000006.1"/>
</dbReference>
<evidence type="ECO:0000256" key="7">
    <source>
        <dbReference type="ARBA" id="ARBA00023136"/>
    </source>
</evidence>
<sequence length="195" mass="20925">MTPMIAAIIVAAYLLGSISGAVLVCRLNGLPDPRTQGSKNPGATNVLRLGGGFCAAQVLLVDVLKGTIPVYGSYFLQVEPVWLGVIAIAACLGHIYPIFFGFKGGKGVATAFGAVAPISPGFALLLIITWGLTFLVFRYSSVAAIVTAVLAPIYTHWLDNRFTIPMVMLCTLIIVRHRANIVRLWQGEEGKLKRR</sequence>
<keyword evidence="8 10" id="KW-0594">Phospholipid biosynthesis</keyword>
<keyword evidence="1 10" id="KW-1003">Cell membrane</keyword>
<feature type="transmembrane region" description="Helical" evidence="10">
    <location>
        <begin position="136"/>
        <end position="158"/>
    </location>
</feature>
<dbReference type="GO" id="GO:0008654">
    <property type="term" value="P:phospholipid biosynthetic process"/>
    <property type="evidence" value="ECO:0007669"/>
    <property type="project" value="UniProtKB-UniRule"/>
</dbReference>
<keyword evidence="6 10" id="KW-0443">Lipid metabolism</keyword>
<feature type="transmembrane region" description="Helical" evidence="10">
    <location>
        <begin position="81"/>
        <end position="102"/>
    </location>
</feature>
<dbReference type="PANTHER" id="PTHR30309">
    <property type="entry name" value="INNER MEMBRANE PROTEIN YGIH"/>
    <property type="match status" value="1"/>
</dbReference>
<evidence type="ECO:0000256" key="5">
    <source>
        <dbReference type="ARBA" id="ARBA00022989"/>
    </source>
</evidence>
<accession>A0AA37RYX5</accession>
<keyword evidence="12" id="KW-1185">Reference proteome</keyword>
<evidence type="ECO:0000256" key="9">
    <source>
        <dbReference type="ARBA" id="ARBA00023264"/>
    </source>
</evidence>
<evidence type="ECO:0000256" key="3">
    <source>
        <dbReference type="ARBA" id="ARBA00022679"/>
    </source>
</evidence>
<gene>
    <name evidence="10 11" type="primary">plsY</name>
    <name evidence="11" type="ORF">GCM10007895_25540</name>
</gene>
<dbReference type="AlphaFoldDB" id="A0AA37RYX5"/>
<proteinExistence type="inferred from homology"/>
<dbReference type="SMART" id="SM01207">
    <property type="entry name" value="G3P_acyltransf"/>
    <property type="match status" value="1"/>
</dbReference>
<dbReference type="PANTHER" id="PTHR30309:SF0">
    <property type="entry name" value="GLYCEROL-3-PHOSPHATE ACYLTRANSFERASE-RELATED"/>
    <property type="match status" value="1"/>
</dbReference>
<comment type="function">
    <text evidence="10">Catalyzes the transfer of an acyl group from acyl-phosphate (acyl-PO(4)) to glycerol-3-phosphate (G3P) to form lysophosphatidic acid (LPA). This enzyme utilizes acyl-phosphate as fatty acyl donor, but not acyl-CoA or acyl-ACP.</text>
</comment>
<feature type="transmembrane region" description="Helical" evidence="10">
    <location>
        <begin position="109"/>
        <end position="130"/>
    </location>
</feature>
<comment type="catalytic activity">
    <reaction evidence="10">
        <text>an acyl phosphate + sn-glycerol 3-phosphate = a 1-acyl-sn-glycero-3-phosphate + phosphate</text>
        <dbReference type="Rhea" id="RHEA:34075"/>
        <dbReference type="ChEBI" id="CHEBI:43474"/>
        <dbReference type="ChEBI" id="CHEBI:57597"/>
        <dbReference type="ChEBI" id="CHEBI:57970"/>
        <dbReference type="ChEBI" id="CHEBI:59918"/>
        <dbReference type="EC" id="2.3.1.275"/>
    </reaction>
</comment>
<keyword evidence="11" id="KW-0012">Acyltransferase</keyword>
<keyword evidence="4 10" id="KW-0812">Transmembrane</keyword>
<dbReference type="InterPro" id="IPR003811">
    <property type="entry name" value="G3P_acylTferase_PlsY"/>
</dbReference>
<dbReference type="EMBL" id="BSNC01000006">
    <property type="protein sequence ID" value="GLP97247.1"/>
    <property type="molecule type" value="Genomic_DNA"/>
</dbReference>